<evidence type="ECO:0000313" key="2">
    <source>
        <dbReference type="EMBL" id="CAA7397682.1"/>
    </source>
</evidence>
<dbReference type="AlphaFoldDB" id="A0A7I8KJR5"/>
<reference evidence="2" key="1">
    <citation type="submission" date="2020-02" db="EMBL/GenBank/DDBJ databases">
        <authorList>
            <person name="Scholz U."/>
            <person name="Mascher M."/>
            <person name="Fiebig A."/>
        </authorList>
    </citation>
    <scope>NUCLEOTIDE SEQUENCE</scope>
</reference>
<evidence type="ECO:0000313" key="3">
    <source>
        <dbReference type="Proteomes" id="UP000663760"/>
    </source>
</evidence>
<gene>
    <name evidence="2" type="ORF">SI8410_06008347</name>
</gene>
<organism evidence="2 3">
    <name type="scientific">Spirodela intermedia</name>
    <name type="common">Intermediate duckweed</name>
    <dbReference type="NCBI Taxonomy" id="51605"/>
    <lineage>
        <taxon>Eukaryota</taxon>
        <taxon>Viridiplantae</taxon>
        <taxon>Streptophyta</taxon>
        <taxon>Embryophyta</taxon>
        <taxon>Tracheophyta</taxon>
        <taxon>Spermatophyta</taxon>
        <taxon>Magnoliopsida</taxon>
        <taxon>Liliopsida</taxon>
        <taxon>Araceae</taxon>
        <taxon>Lemnoideae</taxon>
        <taxon>Spirodela</taxon>
    </lineage>
</organism>
<feature type="region of interest" description="Disordered" evidence="1">
    <location>
        <begin position="1"/>
        <end position="47"/>
    </location>
</feature>
<protein>
    <submittedName>
        <fullName evidence="2">Uncharacterized protein</fullName>
    </submittedName>
</protein>
<accession>A0A7I8KJR5</accession>
<keyword evidence="3" id="KW-1185">Reference proteome</keyword>
<evidence type="ECO:0000256" key="1">
    <source>
        <dbReference type="SAM" id="MobiDB-lite"/>
    </source>
</evidence>
<proteinExistence type="predicted"/>
<name>A0A7I8KJR5_SPIIN</name>
<dbReference type="Proteomes" id="UP000663760">
    <property type="component" value="Chromosome 6"/>
</dbReference>
<dbReference type="EMBL" id="LR746269">
    <property type="protein sequence ID" value="CAA7397682.1"/>
    <property type="molecule type" value="Genomic_DNA"/>
</dbReference>
<sequence length="64" mass="7116">MQVERRRWGGRRGGGTAATGRPARRWNGGDGRTARRWNGGKGEDPRVPVKQSHLMVYGRKINGS</sequence>